<evidence type="ECO:0000259" key="3">
    <source>
        <dbReference type="Pfam" id="PF01370"/>
    </source>
</evidence>
<dbReference type="EnsemblPlants" id="AET0Gv20030700.2">
    <property type="protein sequence ID" value="AET0Gv20030700.2"/>
    <property type="gene ID" value="AET0Gv20030700"/>
</dbReference>
<dbReference type="PANTHER" id="PTHR10366:SF738">
    <property type="entry name" value="NAD-DEPENDENT EPIMERASE_DEHYDRATASE DOMAIN-CONTAINING PROTEIN"/>
    <property type="match status" value="1"/>
</dbReference>
<dbReference type="Pfam" id="PF01370">
    <property type="entry name" value="Epimerase"/>
    <property type="match status" value="1"/>
</dbReference>
<reference evidence="5" key="2">
    <citation type="journal article" date="2017" name="Nat. Plants">
        <title>The Aegilops tauschii genome reveals multiple impacts of transposons.</title>
        <authorList>
            <person name="Zhao G."/>
            <person name="Zou C."/>
            <person name="Li K."/>
            <person name="Wang K."/>
            <person name="Li T."/>
            <person name="Gao L."/>
            <person name="Zhang X."/>
            <person name="Wang H."/>
            <person name="Yang Z."/>
            <person name="Liu X."/>
            <person name="Jiang W."/>
            <person name="Mao L."/>
            <person name="Kong X."/>
            <person name="Jiao Y."/>
            <person name="Jia J."/>
        </authorList>
    </citation>
    <scope>NUCLEOTIDE SEQUENCE [LARGE SCALE GENOMIC DNA]</scope>
    <source>
        <strain evidence="5">cv. AL8/78</strain>
    </source>
</reference>
<dbReference type="Gene3D" id="3.40.50.720">
    <property type="entry name" value="NAD(P)-binding Rossmann-like Domain"/>
    <property type="match status" value="1"/>
</dbReference>
<dbReference type="SUPFAM" id="SSF51735">
    <property type="entry name" value="NAD(P)-binding Rossmann-fold domains"/>
    <property type="match status" value="1"/>
</dbReference>
<dbReference type="GO" id="GO:0016616">
    <property type="term" value="F:oxidoreductase activity, acting on the CH-OH group of donors, NAD or NADP as acceptor"/>
    <property type="evidence" value="ECO:0007669"/>
    <property type="project" value="TreeGrafter"/>
</dbReference>
<dbReference type="GO" id="GO:0050832">
    <property type="term" value="P:defense response to fungus"/>
    <property type="evidence" value="ECO:0007669"/>
    <property type="project" value="UniProtKB-ARBA"/>
</dbReference>
<protein>
    <recommendedName>
        <fullName evidence="3">NAD-dependent epimerase/dehydratase domain-containing protein</fullName>
    </recommendedName>
</protein>
<dbReference type="PANTHER" id="PTHR10366">
    <property type="entry name" value="NAD DEPENDENT EPIMERASE/DEHYDRATASE"/>
    <property type="match status" value="1"/>
</dbReference>
<dbReference type="STRING" id="200361.A0A452XCN1"/>
<reference evidence="5" key="1">
    <citation type="journal article" date="2014" name="Science">
        <title>Ancient hybridizations among the ancestral genomes of bread wheat.</title>
        <authorList>
            <consortium name="International Wheat Genome Sequencing Consortium,"/>
            <person name="Marcussen T."/>
            <person name="Sandve S.R."/>
            <person name="Heier L."/>
            <person name="Spannagl M."/>
            <person name="Pfeifer M."/>
            <person name="Jakobsen K.S."/>
            <person name="Wulff B.B."/>
            <person name="Steuernagel B."/>
            <person name="Mayer K.F."/>
            <person name="Olsen O.A."/>
        </authorList>
    </citation>
    <scope>NUCLEOTIDE SEQUENCE [LARGE SCALE GENOMIC DNA]</scope>
    <source>
        <strain evidence="5">cv. AL8/78</strain>
    </source>
</reference>
<dbReference type="Proteomes" id="UP000015105">
    <property type="component" value="Unassembled WGS sequence"/>
</dbReference>
<evidence type="ECO:0000256" key="2">
    <source>
        <dbReference type="ARBA" id="ARBA00023002"/>
    </source>
</evidence>
<comment type="similarity">
    <text evidence="1">Belongs to the NAD(P)-dependent epimerase/dehydratase family.</text>
</comment>
<feature type="domain" description="NAD-dependent epimerase/dehydratase" evidence="3">
    <location>
        <begin position="85"/>
        <end position="345"/>
    </location>
</feature>
<dbReference type="InterPro" id="IPR001509">
    <property type="entry name" value="Epimerase_deHydtase"/>
</dbReference>
<organism evidence="4 5">
    <name type="scientific">Aegilops tauschii subsp. strangulata</name>
    <name type="common">Goatgrass</name>
    <dbReference type="NCBI Taxonomy" id="200361"/>
    <lineage>
        <taxon>Eukaryota</taxon>
        <taxon>Viridiplantae</taxon>
        <taxon>Streptophyta</taxon>
        <taxon>Embryophyta</taxon>
        <taxon>Tracheophyta</taxon>
        <taxon>Spermatophyta</taxon>
        <taxon>Magnoliopsida</taxon>
        <taxon>Liliopsida</taxon>
        <taxon>Poales</taxon>
        <taxon>Poaceae</taxon>
        <taxon>BOP clade</taxon>
        <taxon>Pooideae</taxon>
        <taxon>Triticodae</taxon>
        <taxon>Triticeae</taxon>
        <taxon>Triticinae</taxon>
        <taxon>Aegilops</taxon>
    </lineage>
</organism>
<dbReference type="InterPro" id="IPR036291">
    <property type="entry name" value="NAD(P)-bd_dom_sf"/>
</dbReference>
<evidence type="ECO:0000256" key="1">
    <source>
        <dbReference type="ARBA" id="ARBA00007637"/>
    </source>
</evidence>
<reference evidence="4" key="3">
    <citation type="submission" date="2019-03" db="UniProtKB">
        <authorList>
            <consortium name="EnsemblPlants"/>
        </authorList>
    </citation>
    <scope>IDENTIFICATION</scope>
</reference>
<name>A0A452XCN1_AEGTS</name>
<dbReference type="AlphaFoldDB" id="A0A452XCN1"/>
<dbReference type="Gramene" id="AET0Gv20030700.2">
    <property type="protein sequence ID" value="AET0Gv20030700.2"/>
    <property type="gene ID" value="AET0Gv20030700"/>
</dbReference>
<keyword evidence="5" id="KW-1185">Reference proteome</keyword>
<dbReference type="GO" id="GO:0009407">
    <property type="term" value="P:toxin catabolic process"/>
    <property type="evidence" value="ECO:0007669"/>
    <property type="project" value="UniProtKB-ARBA"/>
</dbReference>
<evidence type="ECO:0000313" key="4">
    <source>
        <dbReference type="EnsemblPlants" id="AET0Gv20030700.2"/>
    </source>
</evidence>
<dbReference type="FunFam" id="3.40.50.720:FF:000409">
    <property type="entry name" value="NADPH HC toxin reductase"/>
    <property type="match status" value="1"/>
</dbReference>
<proteinExistence type="inferred from homology"/>
<accession>A0A452XCN1</accession>
<keyword evidence="2" id="KW-0560">Oxidoreductase</keyword>
<evidence type="ECO:0000313" key="5">
    <source>
        <dbReference type="Proteomes" id="UP000015105"/>
    </source>
</evidence>
<dbReference type="InterPro" id="IPR050425">
    <property type="entry name" value="NAD(P)_dehydrat-like"/>
</dbReference>
<sequence length="430" mass="46710">PFSPCFQKKRRSEKQVFLSRGQQSNRLAPHGLLSRGIKMAKNRRKRQPSSSSLHSRFISTPSVSQAAAMAEEGNSAGSGGRGVRVCVTGGAGFIGSWLVRKLLQAGYTVHATLRSIGDEGKVGLLRRLVPGAAPPERLVLFEADLFDAASFAPAIAGCQFVFLVANPSAHEAAASKYKTSAEAATDGVRIILRLCAESMTVKRVIHTASVTAASPLTKSSSAAAAVYSDFISESCWTLLDVDYPLRSVHFDKYIESKVLSEKELLSYNDGESPAFEVVTLSLGLVGGDTVLSHLPETVESMVAPVTKQEPYFMLPRILQRLLGSLPLVHVDDVCSALIFCIEQPALSGRFLCAAAYPTIHDILDHYSSKYPHLDLLREADEVARVQPEKNKLVELGFRYKYGVEEILDESIDCAVRLGSLDASKLIVQQE</sequence>